<name>A0A2K9Z3P9_RHILE</name>
<evidence type="ECO:0000313" key="1">
    <source>
        <dbReference type="EMBL" id="AUW42731.1"/>
    </source>
</evidence>
<accession>A0A2K9Z3P9</accession>
<organism evidence="1 2">
    <name type="scientific">Rhizobium leguminosarum</name>
    <dbReference type="NCBI Taxonomy" id="384"/>
    <lineage>
        <taxon>Bacteria</taxon>
        <taxon>Pseudomonadati</taxon>
        <taxon>Pseudomonadota</taxon>
        <taxon>Alphaproteobacteria</taxon>
        <taxon>Hyphomicrobiales</taxon>
        <taxon>Rhizobiaceae</taxon>
        <taxon>Rhizobium/Agrobacterium group</taxon>
        <taxon>Rhizobium</taxon>
    </lineage>
</organism>
<gene>
    <name evidence="1" type="ORF">CUJ84_Chr002376</name>
</gene>
<dbReference type="EMBL" id="CP025012">
    <property type="protein sequence ID" value="AUW42731.1"/>
    <property type="molecule type" value="Genomic_DNA"/>
</dbReference>
<sequence>MSEADKKRILERLTNMRGEILAKIRPRELRNETETPPEQPYVFLRQRMEKPGKIIQGISDFFEWVGLVTVAVFRVVRFFAR</sequence>
<dbReference type="RefSeq" id="WP_105006247.1">
    <property type="nucleotide sequence ID" value="NZ_CP025012.1"/>
</dbReference>
<protein>
    <submittedName>
        <fullName evidence="1">Uncharacterized protein</fullName>
    </submittedName>
</protein>
<evidence type="ECO:0000313" key="2">
    <source>
        <dbReference type="Proteomes" id="UP000238523"/>
    </source>
</evidence>
<dbReference type="Proteomes" id="UP000238523">
    <property type="component" value="Chromosome"/>
</dbReference>
<dbReference type="AlphaFoldDB" id="A0A2K9Z3P9"/>
<reference evidence="1 2" key="1">
    <citation type="submission" date="2017-11" db="EMBL/GenBank/DDBJ databases">
        <title>Complete genome of Rhizobium leguminosarum Norway, an ineffective micro-symbiont.</title>
        <authorList>
            <person name="Hoffrichter A."/>
            <person name="Liang J."/>
            <person name="Brachmann A."/>
            <person name="Marin M."/>
        </authorList>
    </citation>
    <scope>NUCLEOTIDE SEQUENCE [LARGE SCALE GENOMIC DNA]</scope>
    <source>
        <strain evidence="1 2">Norway</strain>
    </source>
</reference>
<proteinExistence type="predicted"/>